<protein>
    <submittedName>
        <fullName evidence="1">Uncharacterized protein</fullName>
    </submittedName>
</protein>
<evidence type="ECO:0000313" key="2">
    <source>
        <dbReference type="Proteomes" id="UP001500064"/>
    </source>
</evidence>
<sequence>MIAARVRLGVSVEGTGRSGLVRQREDAAVGGDGRFVGEGLSPAFSMGAGRGCRALCGMVGWCRPFQEVPGCVRLV</sequence>
<proteinExistence type="predicted"/>
<dbReference type="EMBL" id="BAAAMU010000003">
    <property type="protein sequence ID" value="GAA1614485.1"/>
    <property type="molecule type" value="Genomic_DNA"/>
</dbReference>
<accession>A0ABP4QM44</accession>
<comment type="caution">
    <text evidence="1">The sequence shown here is derived from an EMBL/GenBank/DDBJ whole genome shotgun (WGS) entry which is preliminary data.</text>
</comment>
<evidence type="ECO:0000313" key="1">
    <source>
        <dbReference type="EMBL" id="GAA1614485.1"/>
    </source>
</evidence>
<reference evidence="2" key="1">
    <citation type="journal article" date="2019" name="Int. J. Syst. Evol. Microbiol.">
        <title>The Global Catalogue of Microorganisms (GCM) 10K type strain sequencing project: providing services to taxonomists for standard genome sequencing and annotation.</title>
        <authorList>
            <consortium name="The Broad Institute Genomics Platform"/>
            <consortium name="The Broad Institute Genome Sequencing Center for Infectious Disease"/>
            <person name="Wu L."/>
            <person name="Ma J."/>
        </authorList>
    </citation>
    <scope>NUCLEOTIDE SEQUENCE [LARGE SCALE GENOMIC DNA]</scope>
    <source>
        <strain evidence="2">JCM 13929</strain>
    </source>
</reference>
<gene>
    <name evidence="1" type="ORF">GCM10009733_008370</name>
</gene>
<organism evidence="1 2">
    <name type="scientific">Nonomuraea maheshkhaliensis</name>
    <dbReference type="NCBI Taxonomy" id="419590"/>
    <lineage>
        <taxon>Bacteria</taxon>
        <taxon>Bacillati</taxon>
        <taxon>Actinomycetota</taxon>
        <taxon>Actinomycetes</taxon>
        <taxon>Streptosporangiales</taxon>
        <taxon>Streptosporangiaceae</taxon>
        <taxon>Nonomuraea</taxon>
    </lineage>
</organism>
<name>A0ABP4QM44_9ACTN</name>
<keyword evidence="2" id="KW-1185">Reference proteome</keyword>
<dbReference type="Proteomes" id="UP001500064">
    <property type="component" value="Unassembled WGS sequence"/>
</dbReference>